<comment type="subcellular location">
    <subcellularLocation>
        <location evidence="1">Cell membrane</location>
        <topology evidence="1">Multi-pass membrane protein</topology>
    </subcellularLocation>
</comment>
<keyword evidence="9" id="KW-0012">Acyltransferase</keyword>
<evidence type="ECO:0000259" key="8">
    <source>
        <dbReference type="Pfam" id="PF01757"/>
    </source>
</evidence>
<dbReference type="HOGENOM" id="CLU_047714_1_0_9"/>
<dbReference type="GeneID" id="34220655"/>
<feature type="transmembrane region" description="Helical" evidence="7">
    <location>
        <begin position="217"/>
        <end position="237"/>
    </location>
</feature>
<feature type="transmembrane region" description="Helical" evidence="7">
    <location>
        <begin position="161"/>
        <end position="179"/>
    </location>
</feature>
<feature type="transmembrane region" description="Helical" evidence="7">
    <location>
        <begin position="129"/>
        <end position="149"/>
    </location>
</feature>
<organism evidence="9 10">
    <name type="scientific">Terribacillus saccharophilus</name>
    <dbReference type="NCBI Taxonomy" id="361277"/>
    <lineage>
        <taxon>Bacteria</taxon>
        <taxon>Bacillati</taxon>
        <taxon>Bacillota</taxon>
        <taxon>Bacilli</taxon>
        <taxon>Bacillales</taxon>
        <taxon>Bacillaceae</taxon>
        <taxon>Terribacillus</taxon>
    </lineage>
</organism>
<comment type="similarity">
    <text evidence="2">Belongs to the acyltransferase 3 family.</text>
</comment>
<proteinExistence type="inferred from homology"/>
<dbReference type="EMBL" id="CP008876">
    <property type="protein sequence ID" value="AIF66825.1"/>
    <property type="molecule type" value="Genomic_DNA"/>
</dbReference>
<protein>
    <submittedName>
        <fullName evidence="9">Acyltransferase</fullName>
    </submittedName>
</protein>
<keyword evidence="4 7" id="KW-0812">Transmembrane</keyword>
<dbReference type="Proteomes" id="UP000027980">
    <property type="component" value="Chromosome"/>
</dbReference>
<dbReference type="Pfam" id="PF01757">
    <property type="entry name" value="Acyl_transf_3"/>
    <property type="match status" value="1"/>
</dbReference>
<feature type="transmembrane region" description="Helical" evidence="7">
    <location>
        <begin position="318"/>
        <end position="340"/>
    </location>
</feature>
<keyword evidence="3" id="KW-1003">Cell membrane</keyword>
<feature type="transmembrane region" description="Helical" evidence="7">
    <location>
        <begin position="50"/>
        <end position="68"/>
    </location>
</feature>
<dbReference type="InterPro" id="IPR002656">
    <property type="entry name" value="Acyl_transf_3_dom"/>
</dbReference>
<dbReference type="PANTHER" id="PTHR40074">
    <property type="entry name" value="O-ACETYLTRANSFERASE WECH"/>
    <property type="match status" value="1"/>
</dbReference>
<feature type="transmembrane region" description="Helical" evidence="7">
    <location>
        <begin position="185"/>
        <end position="205"/>
    </location>
</feature>
<evidence type="ECO:0000256" key="3">
    <source>
        <dbReference type="ARBA" id="ARBA00022475"/>
    </source>
</evidence>
<evidence type="ECO:0000256" key="2">
    <source>
        <dbReference type="ARBA" id="ARBA00007400"/>
    </source>
</evidence>
<dbReference type="RefSeq" id="WP_038561395.1">
    <property type="nucleotide sequence ID" value="NZ_CP008876.1"/>
</dbReference>
<feature type="transmembrane region" description="Helical" evidence="7">
    <location>
        <begin position="88"/>
        <end position="109"/>
    </location>
</feature>
<sequence length="367" mass="42872">MKKQQQIQSIYLMRLLAMSLVVLVHVTGAYATVLPFAGDAYEKYHFINRIIRIEAGLFIAITGLVFFYQYKHKKLTKSLWKDYYKKRVSFILIPYIIWAIVYELHKAMLGFGDLQPAAIAKRIFFGESYYQLHFIFLIVQIYLVLPLLIWLDHKVAIFRKYMFVFGGILQIGYIALQTYMPFSTFPLFLQLMGTLLLGGWIGIHYDREKAKSKRWSTWGWLVISGIAGSAIAIYYYLSGTLDVFEWNNILYESVNYVFLVTGCYSIFRFAESIADKLSTPTLDRLQQIASYSFGYYLLHPLILDYVTRSIPAYSNYLFHMQILLRYLVVMGVCFLIIYLFHRYVPFASLFFGKLPKNSSLRKHSKAS</sequence>
<dbReference type="KEGG" id="tap:GZ22_09365"/>
<keyword evidence="9" id="KW-0808">Transferase</keyword>
<feature type="transmembrane region" description="Helical" evidence="7">
    <location>
        <begin position="288"/>
        <end position="306"/>
    </location>
</feature>
<evidence type="ECO:0000256" key="1">
    <source>
        <dbReference type="ARBA" id="ARBA00004651"/>
    </source>
</evidence>
<evidence type="ECO:0000256" key="5">
    <source>
        <dbReference type="ARBA" id="ARBA00022989"/>
    </source>
</evidence>
<dbReference type="GO" id="GO:0016413">
    <property type="term" value="F:O-acetyltransferase activity"/>
    <property type="evidence" value="ECO:0007669"/>
    <property type="project" value="TreeGrafter"/>
</dbReference>
<reference evidence="9 10" key="1">
    <citation type="submission" date="2014-07" db="EMBL/GenBank/DDBJ databases">
        <title>Complete genome sequence of a moderately halophilic bacterium Terribacillus aidingensis MP602, isolated from Cryptomeria fortunei in Tianmu mountain in China.</title>
        <authorList>
            <person name="Wang Y."/>
            <person name="Lu P."/>
            <person name="Zhang L."/>
        </authorList>
    </citation>
    <scope>NUCLEOTIDE SEQUENCE [LARGE SCALE GENOMIC DNA]</scope>
    <source>
        <strain evidence="9 10">MP602</strain>
    </source>
</reference>
<accession>A0A075LJB3</accession>
<feature type="transmembrane region" description="Helical" evidence="7">
    <location>
        <begin position="249"/>
        <end position="267"/>
    </location>
</feature>
<evidence type="ECO:0000256" key="6">
    <source>
        <dbReference type="ARBA" id="ARBA00023136"/>
    </source>
</evidence>
<dbReference type="AlphaFoldDB" id="A0A075LJB3"/>
<gene>
    <name evidence="9" type="ORF">GZ22_09365</name>
</gene>
<evidence type="ECO:0000256" key="7">
    <source>
        <dbReference type="SAM" id="Phobius"/>
    </source>
</evidence>
<feature type="domain" description="Acyltransferase 3" evidence="8">
    <location>
        <begin position="9"/>
        <end position="339"/>
    </location>
</feature>
<evidence type="ECO:0000313" key="10">
    <source>
        <dbReference type="Proteomes" id="UP000027980"/>
    </source>
</evidence>
<keyword evidence="6 7" id="KW-0472">Membrane</keyword>
<dbReference type="GO" id="GO:0009246">
    <property type="term" value="P:enterobacterial common antigen biosynthetic process"/>
    <property type="evidence" value="ECO:0007669"/>
    <property type="project" value="TreeGrafter"/>
</dbReference>
<dbReference type="OrthoDB" id="65129at2"/>
<evidence type="ECO:0000256" key="4">
    <source>
        <dbReference type="ARBA" id="ARBA00022692"/>
    </source>
</evidence>
<dbReference type="PANTHER" id="PTHR40074:SF2">
    <property type="entry name" value="O-ACETYLTRANSFERASE WECH"/>
    <property type="match status" value="1"/>
</dbReference>
<feature type="transmembrane region" description="Helical" evidence="7">
    <location>
        <begin position="12"/>
        <end position="38"/>
    </location>
</feature>
<name>A0A075LJB3_9BACI</name>
<dbReference type="GO" id="GO:0005886">
    <property type="term" value="C:plasma membrane"/>
    <property type="evidence" value="ECO:0007669"/>
    <property type="project" value="UniProtKB-SubCell"/>
</dbReference>
<evidence type="ECO:0000313" key="9">
    <source>
        <dbReference type="EMBL" id="AIF66825.1"/>
    </source>
</evidence>
<keyword evidence="5 7" id="KW-1133">Transmembrane helix</keyword>